<comment type="subcellular location">
    <subcellularLocation>
        <location evidence="1">Cytoplasm</location>
    </subcellularLocation>
</comment>
<evidence type="ECO:0000256" key="4">
    <source>
        <dbReference type="ARBA" id="ARBA00013346"/>
    </source>
</evidence>
<gene>
    <name evidence="12" type="ORF">GCM10009809_00110</name>
</gene>
<dbReference type="EC" id="2.1.1.77" evidence="3"/>
<dbReference type="Gene3D" id="3.40.50.150">
    <property type="entry name" value="Vaccinia Virus protein VP39"/>
    <property type="match status" value="1"/>
</dbReference>
<dbReference type="RefSeq" id="WP_344244397.1">
    <property type="nucleotide sequence ID" value="NZ_BAAAPM010000001.1"/>
</dbReference>
<keyword evidence="5" id="KW-0963">Cytoplasm</keyword>
<protein>
    <recommendedName>
        <fullName evidence="4">Protein-L-isoaspartate O-methyltransferase</fullName>
        <ecNumber evidence="3">2.1.1.77</ecNumber>
    </recommendedName>
    <alternativeName>
        <fullName evidence="11">L-isoaspartyl protein carboxyl methyltransferase</fullName>
    </alternativeName>
    <alternativeName>
        <fullName evidence="9">Protein L-isoaspartyl methyltransferase</fullName>
    </alternativeName>
    <alternativeName>
        <fullName evidence="10">Protein-beta-aspartate methyltransferase</fullName>
    </alternativeName>
</protein>
<dbReference type="EMBL" id="BAAAPM010000001">
    <property type="protein sequence ID" value="GAA1707753.1"/>
    <property type="molecule type" value="Genomic_DNA"/>
</dbReference>
<keyword evidence="6" id="KW-0489">Methyltransferase</keyword>
<dbReference type="PANTHER" id="PTHR11579">
    <property type="entry name" value="PROTEIN-L-ISOASPARTATE O-METHYLTRANSFERASE"/>
    <property type="match status" value="1"/>
</dbReference>
<proteinExistence type="inferred from homology"/>
<reference evidence="12 13" key="1">
    <citation type="journal article" date="2019" name="Int. J. Syst. Evol. Microbiol.">
        <title>The Global Catalogue of Microorganisms (GCM) 10K type strain sequencing project: providing services to taxonomists for standard genome sequencing and annotation.</title>
        <authorList>
            <consortium name="The Broad Institute Genomics Platform"/>
            <consortium name="The Broad Institute Genome Sequencing Center for Infectious Disease"/>
            <person name="Wu L."/>
            <person name="Ma J."/>
        </authorList>
    </citation>
    <scope>NUCLEOTIDE SEQUENCE [LARGE SCALE GENOMIC DNA]</scope>
    <source>
        <strain evidence="12 13">JCM 15589</strain>
    </source>
</reference>
<comment type="caution">
    <text evidence="12">The sequence shown here is derived from an EMBL/GenBank/DDBJ whole genome shotgun (WGS) entry which is preliminary data.</text>
</comment>
<evidence type="ECO:0000256" key="1">
    <source>
        <dbReference type="ARBA" id="ARBA00004496"/>
    </source>
</evidence>
<keyword evidence="7" id="KW-0808">Transferase</keyword>
<dbReference type="SUPFAM" id="SSF53335">
    <property type="entry name" value="S-adenosyl-L-methionine-dependent methyltransferases"/>
    <property type="match status" value="1"/>
</dbReference>
<evidence type="ECO:0000313" key="13">
    <source>
        <dbReference type="Proteomes" id="UP001501138"/>
    </source>
</evidence>
<comment type="similarity">
    <text evidence="2">Belongs to the methyltransferase superfamily. L-isoaspartyl/D-aspartyl protein methyltransferase family.</text>
</comment>
<evidence type="ECO:0000256" key="8">
    <source>
        <dbReference type="ARBA" id="ARBA00022691"/>
    </source>
</evidence>
<evidence type="ECO:0000256" key="10">
    <source>
        <dbReference type="ARBA" id="ARBA00031323"/>
    </source>
</evidence>
<keyword evidence="8" id="KW-0949">S-adenosyl-L-methionine</keyword>
<evidence type="ECO:0000256" key="3">
    <source>
        <dbReference type="ARBA" id="ARBA00011890"/>
    </source>
</evidence>
<evidence type="ECO:0000256" key="11">
    <source>
        <dbReference type="ARBA" id="ARBA00031350"/>
    </source>
</evidence>
<sequence length="201" mass="21016">MSGSHLPTGSGGVDDAVTAALQVVDRRGFLPRSRLRWAHEDRPLEIGHGQTSSQPSTVAAMLRLLRVPAGASVLDVGAGSGWTTALLARLVGPSGEVLGVERHADLAAWGAANVRRAAMPWAREVPAVPGVLGAPRPDGWDRVLVSAAAEHLPDALVDQLAAGGRMVVPVRHEMTLVERDGDGAVRVSAHGTYSFVPLVED</sequence>
<dbReference type="InterPro" id="IPR029063">
    <property type="entry name" value="SAM-dependent_MTases_sf"/>
</dbReference>
<organism evidence="12 13">
    <name type="scientific">Isoptericola hypogeus</name>
    <dbReference type="NCBI Taxonomy" id="300179"/>
    <lineage>
        <taxon>Bacteria</taxon>
        <taxon>Bacillati</taxon>
        <taxon>Actinomycetota</taxon>
        <taxon>Actinomycetes</taxon>
        <taxon>Micrococcales</taxon>
        <taxon>Promicromonosporaceae</taxon>
        <taxon>Isoptericola</taxon>
    </lineage>
</organism>
<accession>A0ABN2IME3</accession>
<evidence type="ECO:0000256" key="6">
    <source>
        <dbReference type="ARBA" id="ARBA00022603"/>
    </source>
</evidence>
<keyword evidence="13" id="KW-1185">Reference proteome</keyword>
<dbReference type="InterPro" id="IPR000682">
    <property type="entry name" value="PCMT"/>
</dbReference>
<dbReference type="CDD" id="cd02440">
    <property type="entry name" value="AdoMet_MTases"/>
    <property type="match status" value="1"/>
</dbReference>
<evidence type="ECO:0000256" key="7">
    <source>
        <dbReference type="ARBA" id="ARBA00022679"/>
    </source>
</evidence>
<evidence type="ECO:0000313" key="12">
    <source>
        <dbReference type="EMBL" id="GAA1707753.1"/>
    </source>
</evidence>
<dbReference type="PANTHER" id="PTHR11579:SF0">
    <property type="entry name" value="PROTEIN-L-ISOASPARTATE(D-ASPARTATE) O-METHYLTRANSFERASE"/>
    <property type="match status" value="1"/>
</dbReference>
<evidence type="ECO:0000256" key="2">
    <source>
        <dbReference type="ARBA" id="ARBA00005369"/>
    </source>
</evidence>
<evidence type="ECO:0000256" key="5">
    <source>
        <dbReference type="ARBA" id="ARBA00022490"/>
    </source>
</evidence>
<evidence type="ECO:0000256" key="9">
    <source>
        <dbReference type="ARBA" id="ARBA00030757"/>
    </source>
</evidence>
<dbReference type="Proteomes" id="UP001501138">
    <property type="component" value="Unassembled WGS sequence"/>
</dbReference>
<name>A0ABN2IME3_9MICO</name>
<dbReference type="Pfam" id="PF01135">
    <property type="entry name" value="PCMT"/>
    <property type="match status" value="1"/>
</dbReference>